<proteinExistence type="predicted"/>
<name>A0A0C5CC63_HEYCO</name>
<dbReference type="Gene3D" id="2.20.28.30">
    <property type="entry name" value="RNA polymerase ii, chain L"/>
    <property type="match status" value="1"/>
</dbReference>
<dbReference type="EMBL" id="CP010525">
    <property type="protein sequence ID" value="AJO24244.1"/>
    <property type="molecule type" value="Genomic_DNA"/>
</dbReference>
<keyword evidence="2" id="KW-1185">Reference proteome</keyword>
<dbReference type="RefSeq" id="WP_014096075.1">
    <property type="nucleotide sequence ID" value="NZ_CP010525.1"/>
</dbReference>
<sequence length="45" mass="5067">MPHTGETPGKGEYKCKNCGEQITLDEDKDRLPPCPNCHETEYTEA</sequence>
<accession>A0A0C5CC63</accession>
<dbReference type="InterPro" id="IPR009912">
    <property type="entry name" value="DUF1451"/>
</dbReference>
<organism evidence="1 2">
    <name type="scientific">Heyndrickxia coagulans</name>
    <name type="common">Weizmannia coagulans</name>
    <dbReference type="NCBI Taxonomy" id="1398"/>
    <lineage>
        <taxon>Bacteria</taxon>
        <taxon>Bacillati</taxon>
        <taxon>Bacillota</taxon>
        <taxon>Bacilli</taxon>
        <taxon>Bacillales</taxon>
        <taxon>Bacillaceae</taxon>
        <taxon>Heyndrickxia</taxon>
    </lineage>
</organism>
<evidence type="ECO:0000313" key="2">
    <source>
        <dbReference type="Proteomes" id="UP000032024"/>
    </source>
</evidence>
<gene>
    <name evidence="1" type="ORF">SB48_HM08orf05522</name>
</gene>
<reference evidence="2" key="1">
    <citation type="submission" date="2015-01" db="EMBL/GenBank/DDBJ databases">
        <title>Comparative genome analysis of Bacillus coagulans HM-08, Clostridium butyricum HM-68, Bacillus subtilis HM-66 and Bacillus paralicheniformis BL-09.</title>
        <authorList>
            <person name="Zhang H."/>
        </authorList>
    </citation>
    <scope>NUCLEOTIDE SEQUENCE [LARGE SCALE GENOMIC DNA]</scope>
    <source>
        <strain evidence="2">HM-08</strain>
    </source>
</reference>
<dbReference type="GeneID" id="29813954"/>
<dbReference type="AlphaFoldDB" id="A0A0C5CC63"/>
<protein>
    <submittedName>
        <fullName evidence="1">Uncharacterized protein</fullName>
    </submittedName>
</protein>
<evidence type="ECO:0000313" key="1">
    <source>
        <dbReference type="EMBL" id="AJO24244.1"/>
    </source>
</evidence>
<dbReference type="Pfam" id="PF07295">
    <property type="entry name" value="DUF1451"/>
    <property type="match status" value="1"/>
</dbReference>
<dbReference type="Proteomes" id="UP000032024">
    <property type="component" value="Chromosome"/>
</dbReference>